<dbReference type="PRINTS" id="PR02050">
    <property type="entry name" value="B14GALTRFASE"/>
</dbReference>
<dbReference type="PANTHER" id="PTHR19300:SF57">
    <property type="entry name" value="BETA-1,4-N-ACETYLGALACTOSAMINYLTRANSFERASE"/>
    <property type="match status" value="1"/>
</dbReference>
<dbReference type="Gene3D" id="3.90.550.10">
    <property type="entry name" value="Spore Coat Polysaccharide Biosynthesis Protein SpsA, Chain A"/>
    <property type="match status" value="1"/>
</dbReference>
<evidence type="ECO:0000313" key="3">
    <source>
        <dbReference type="EMBL" id="VDO99505.1"/>
    </source>
</evidence>
<evidence type="ECO:0000313" key="5">
    <source>
        <dbReference type="WBParaSite" id="SBAD_0000309401-mRNA-1"/>
    </source>
</evidence>
<evidence type="ECO:0000256" key="1">
    <source>
        <dbReference type="SAM" id="Phobius"/>
    </source>
</evidence>
<dbReference type="InterPro" id="IPR027995">
    <property type="entry name" value="Galactosyl_T_N"/>
</dbReference>
<keyword evidence="4" id="KW-1185">Reference proteome</keyword>
<protein>
    <submittedName>
        <fullName evidence="5">Glyco_transf_7N domain-containing protein</fullName>
    </submittedName>
</protein>
<accession>A0A183IH60</accession>
<reference evidence="5" key="1">
    <citation type="submission" date="2016-06" db="UniProtKB">
        <authorList>
            <consortium name="WormBaseParasite"/>
        </authorList>
    </citation>
    <scope>IDENTIFICATION</scope>
</reference>
<dbReference type="EMBL" id="UZAM01007495">
    <property type="protein sequence ID" value="VDO99505.1"/>
    <property type="molecule type" value="Genomic_DNA"/>
</dbReference>
<dbReference type="InterPro" id="IPR003859">
    <property type="entry name" value="Galactosyl_T"/>
</dbReference>
<dbReference type="AlphaFoldDB" id="A0A183IH60"/>
<dbReference type="GO" id="GO:0005794">
    <property type="term" value="C:Golgi apparatus"/>
    <property type="evidence" value="ECO:0007669"/>
    <property type="project" value="TreeGrafter"/>
</dbReference>
<feature type="transmembrane region" description="Helical" evidence="1">
    <location>
        <begin position="59"/>
        <end position="76"/>
    </location>
</feature>
<sequence>MPEKKHLMNGYEAVKKPMTETTRECFLTRLFFRTIYGSRDWLYQLKGVDVTARSGGRRVWLLFIFLTVFGLVLLLAQQLSLVSRTWFFTYALSSHQFNTTIVTTNDTASKMAPVNGSCAEPSTEIGYRIDAHTSHPPTFAELEKQFNMLDAGGRFTPRSCMPVHTVAIVVPYRDRESHLRSFLQNIHPFLMNQSLDYGIFIVEPIENETFNRGKLMNVGFVEAKKMFNWSCVIFHDIDLIPEDSRNAYTCNSAPHHFSVAVDKLNYR</sequence>
<dbReference type="PANTHER" id="PTHR19300">
    <property type="entry name" value="BETA-1,4-GALACTOSYLTRANSFERASE"/>
    <property type="match status" value="1"/>
</dbReference>
<feature type="domain" description="Galactosyltransferase N-terminal" evidence="2">
    <location>
        <begin position="118"/>
        <end position="251"/>
    </location>
</feature>
<reference evidence="3 4" key="2">
    <citation type="submission" date="2018-11" db="EMBL/GenBank/DDBJ databases">
        <authorList>
            <consortium name="Pathogen Informatics"/>
        </authorList>
    </citation>
    <scope>NUCLEOTIDE SEQUENCE [LARGE SCALE GENOMIC DNA]</scope>
</reference>
<keyword evidence="1" id="KW-1133">Transmembrane helix</keyword>
<dbReference type="OrthoDB" id="10038994at2759"/>
<keyword evidence="1" id="KW-0812">Transmembrane</keyword>
<evidence type="ECO:0000313" key="4">
    <source>
        <dbReference type="Proteomes" id="UP000270296"/>
    </source>
</evidence>
<gene>
    <name evidence="3" type="ORF">SBAD_LOCUS2955</name>
</gene>
<dbReference type="GO" id="GO:0008378">
    <property type="term" value="F:galactosyltransferase activity"/>
    <property type="evidence" value="ECO:0007669"/>
    <property type="project" value="TreeGrafter"/>
</dbReference>
<dbReference type="Proteomes" id="UP000270296">
    <property type="component" value="Unassembled WGS sequence"/>
</dbReference>
<dbReference type="WBParaSite" id="SBAD_0000309401-mRNA-1">
    <property type="protein sequence ID" value="SBAD_0000309401-mRNA-1"/>
    <property type="gene ID" value="SBAD_0000309401"/>
</dbReference>
<dbReference type="Pfam" id="PF13733">
    <property type="entry name" value="Glyco_transf_7N"/>
    <property type="match status" value="1"/>
</dbReference>
<organism evidence="5">
    <name type="scientific">Soboliphyme baturini</name>
    <dbReference type="NCBI Taxonomy" id="241478"/>
    <lineage>
        <taxon>Eukaryota</taxon>
        <taxon>Metazoa</taxon>
        <taxon>Ecdysozoa</taxon>
        <taxon>Nematoda</taxon>
        <taxon>Enoplea</taxon>
        <taxon>Dorylaimia</taxon>
        <taxon>Dioctophymatida</taxon>
        <taxon>Dioctophymatoidea</taxon>
        <taxon>Soboliphymatidae</taxon>
        <taxon>Soboliphyme</taxon>
    </lineage>
</organism>
<name>A0A183IH60_9BILA</name>
<proteinExistence type="predicted"/>
<keyword evidence="1" id="KW-0472">Membrane</keyword>
<dbReference type="SUPFAM" id="SSF53448">
    <property type="entry name" value="Nucleotide-diphospho-sugar transferases"/>
    <property type="match status" value="1"/>
</dbReference>
<dbReference type="GO" id="GO:0005975">
    <property type="term" value="P:carbohydrate metabolic process"/>
    <property type="evidence" value="ECO:0007669"/>
    <property type="project" value="InterPro"/>
</dbReference>
<evidence type="ECO:0000259" key="2">
    <source>
        <dbReference type="Pfam" id="PF13733"/>
    </source>
</evidence>
<dbReference type="InterPro" id="IPR029044">
    <property type="entry name" value="Nucleotide-diphossugar_trans"/>
</dbReference>